<proteinExistence type="predicted"/>
<evidence type="ECO:0000313" key="3">
    <source>
        <dbReference type="Proteomes" id="UP001501821"/>
    </source>
</evidence>
<dbReference type="EMBL" id="BAABAH010000018">
    <property type="protein sequence ID" value="GAA3833251.1"/>
    <property type="molecule type" value="Genomic_DNA"/>
</dbReference>
<accession>A0ABP7J3N7</accession>
<evidence type="ECO:0000259" key="1">
    <source>
        <dbReference type="Pfam" id="PF09851"/>
    </source>
</evidence>
<reference evidence="3" key="1">
    <citation type="journal article" date="2019" name="Int. J. Syst. Evol. Microbiol.">
        <title>The Global Catalogue of Microorganisms (GCM) 10K type strain sequencing project: providing services to taxonomists for standard genome sequencing and annotation.</title>
        <authorList>
            <consortium name="The Broad Institute Genomics Platform"/>
            <consortium name="The Broad Institute Genome Sequencing Center for Infectious Disease"/>
            <person name="Wu L."/>
            <person name="Ma J."/>
        </authorList>
    </citation>
    <scope>NUCLEOTIDE SEQUENCE [LARGE SCALE GENOMIC DNA]</scope>
    <source>
        <strain evidence="3">JCM 16953</strain>
    </source>
</reference>
<evidence type="ECO:0000313" key="2">
    <source>
        <dbReference type="EMBL" id="GAA3833251.1"/>
    </source>
</evidence>
<dbReference type="RefSeq" id="WP_344778441.1">
    <property type="nucleotide sequence ID" value="NZ_BAABAH010000018.1"/>
</dbReference>
<keyword evidence="3" id="KW-1185">Reference proteome</keyword>
<gene>
    <name evidence="2" type="ORF">GCM10022242_37890</name>
</gene>
<dbReference type="Proteomes" id="UP001501821">
    <property type="component" value="Unassembled WGS sequence"/>
</dbReference>
<organism evidence="2 3">
    <name type="scientific">Nocardioides panacisoli</name>
    <dbReference type="NCBI Taxonomy" id="627624"/>
    <lineage>
        <taxon>Bacteria</taxon>
        <taxon>Bacillati</taxon>
        <taxon>Actinomycetota</taxon>
        <taxon>Actinomycetes</taxon>
        <taxon>Propionibacteriales</taxon>
        <taxon>Nocardioidaceae</taxon>
        <taxon>Nocardioides</taxon>
    </lineage>
</organism>
<dbReference type="InterPro" id="IPR018649">
    <property type="entry name" value="SHOCT"/>
</dbReference>
<comment type="caution">
    <text evidence="2">The sequence shown here is derived from an EMBL/GenBank/DDBJ whole genome shotgun (WGS) entry which is preliminary data.</text>
</comment>
<protein>
    <recommendedName>
        <fullName evidence="1">SHOCT domain-containing protein</fullName>
    </recommendedName>
</protein>
<sequence length="196" mass="20776">MFHIYTDHWWRNPKHAVTTEATLVEVGDPEHPTGNVVSGPYDPTPSGRFQSVTAEVTDPRTGQTVRATGEFYSATGSYQVGQRVRVRWSAKRKAVEPWQANTAPEDEVANPGLAPVGPVPLGGSALTPDQAARVQQALGALGLGDAGVRVVRMNPGADGGVPDPVGQLERLAALHTSGALTDEEFAAEKDKILHAP</sequence>
<dbReference type="Pfam" id="PF09851">
    <property type="entry name" value="SHOCT"/>
    <property type="match status" value="1"/>
</dbReference>
<name>A0ABP7J3N7_9ACTN</name>
<feature type="domain" description="SHOCT" evidence="1">
    <location>
        <begin position="167"/>
        <end position="193"/>
    </location>
</feature>